<dbReference type="InterPro" id="IPR027417">
    <property type="entry name" value="P-loop_NTPase"/>
</dbReference>
<dbReference type="KEGG" id="caul:KCG34_13815"/>
<dbReference type="SUPFAM" id="SSF52540">
    <property type="entry name" value="P-loop containing nucleoside triphosphate hydrolases"/>
    <property type="match status" value="1"/>
</dbReference>
<dbReference type="Gene3D" id="3.40.50.300">
    <property type="entry name" value="P-loop containing nucleotide triphosphate hydrolases"/>
    <property type="match status" value="1"/>
</dbReference>
<dbReference type="PANTHER" id="PTHR37816">
    <property type="entry name" value="YALI0E33011P"/>
    <property type="match status" value="1"/>
</dbReference>
<sequence length="181" mass="19579">MPHRIHITGASGCGVTTLGAALAGRLGLAHLDTDSFYWLPTDPPFTDKRPVPERLALLDQTFADAPRGWALSGSLDGWGDPLIPRFDLVVFLQVPTEIRMARVIARERQRFGAAIDPGGAMHQASQDFRAWCAGYDAGGMAGRNLQRHLAWLEALPCPVLRLDGTEPTSALAEVVTQAIGR</sequence>
<dbReference type="AlphaFoldDB" id="A0A975ISU4"/>
<gene>
    <name evidence="1" type="ORF">KCG34_13815</name>
</gene>
<protein>
    <recommendedName>
        <fullName evidence="3">Adenylate kinase</fullName>
    </recommendedName>
</protein>
<dbReference type="InterPro" id="IPR052922">
    <property type="entry name" value="Cytidylate_Kinase-2"/>
</dbReference>
<organism evidence="1 2">
    <name type="scientific">Phenylobacterium montanum</name>
    <dbReference type="NCBI Taxonomy" id="2823693"/>
    <lineage>
        <taxon>Bacteria</taxon>
        <taxon>Pseudomonadati</taxon>
        <taxon>Pseudomonadota</taxon>
        <taxon>Alphaproteobacteria</taxon>
        <taxon>Caulobacterales</taxon>
        <taxon>Caulobacteraceae</taxon>
        <taxon>Phenylobacterium</taxon>
    </lineage>
</organism>
<proteinExistence type="predicted"/>
<keyword evidence="2" id="KW-1185">Reference proteome</keyword>
<dbReference type="NCBIfam" id="NF004861">
    <property type="entry name" value="PRK06217.1"/>
    <property type="match status" value="1"/>
</dbReference>
<evidence type="ECO:0008006" key="3">
    <source>
        <dbReference type="Google" id="ProtNLM"/>
    </source>
</evidence>
<dbReference type="EMBL" id="CP073078">
    <property type="protein sequence ID" value="QUD86177.1"/>
    <property type="molecule type" value="Genomic_DNA"/>
</dbReference>
<evidence type="ECO:0000313" key="1">
    <source>
        <dbReference type="EMBL" id="QUD86177.1"/>
    </source>
</evidence>
<dbReference type="PANTHER" id="PTHR37816:SF2">
    <property type="entry name" value="DNA TOPOLOGY MODULATION PROTEIN FLAR-RELATED PROTEIN"/>
    <property type="match status" value="1"/>
</dbReference>
<name>A0A975ISU4_9CAUL</name>
<reference evidence="1" key="1">
    <citation type="submission" date="2021-04" db="EMBL/GenBank/DDBJ databases">
        <title>The complete genome sequence of Caulobacter sp. S6.</title>
        <authorList>
            <person name="Tang Y."/>
            <person name="Ouyang W."/>
            <person name="Liu Q."/>
            <person name="Huang B."/>
            <person name="Guo Z."/>
            <person name="Lei P."/>
        </authorList>
    </citation>
    <scope>NUCLEOTIDE SEQUENCE</scope>
    <source>
        <strain evidence="1">S6</strain>
    </source>
</reference>
<dbReference type="Proteomes" id="UP000676409">
    <property type="component" value="Chromosome"/>
</dbReference>
<evidence type="ECO:0000313" key="2">
    <source>
        <dbReference type="Proteomes" id="UP000676409"/>
    </source>
</evidence>
<dbReference type="RefSeq" id="WP_211936229.1">
    <property type="nucleotide sequence ID" value="NZ_CP073078.1"/>
</dbReference>
<accession>A0A975ISU4</accession>